<comment type="caution">
    <text evidence="1">The sequence shown here is derived from an EMBL/GenBank/DDBJ whole genome shotgun (WGS) entry which is preliminary data.</text>
</comment>
<sequence>MRQQLLNSNKTERIIVAVSPELKAAVANLANTRCVSMSSLITSMLADEVIDSLDSQAGG</sequence>
<protein>
    <recommendedName>
        <fullName evidence="3">CopG-like ribbon-helix-helix domain-containing protein</fullName>
    </recommendedName>
</protein>
<keyword evidence="2" id="KW-1185">Reference proteome</keyword>
<gene>
    <name evidence="1" type="ORF">GMI68_06845</name>
</gene>
<evidence type="ECO:0008006" key="3">
    <source>
        <dbReference type="Google" id="ProtNLM"/>
    </source>
</evidence>
<accession>A0ABX0IIS8</accession>
<reference evidence="1 2" key="1">
    <citation type="submission" date="2019-11" db="EMBL/GenBank/DDBJ databases">
        <title>Eggerthellaceae novel genus isolated from the rectal contents of marmort.</title>
        <authorList>
            <person name="Zhang G."/>
        </authorList>
    </citation>
    <scope>NUCLEOTIDE SEQUENCE [LARGE SCALE GENOMIC DNA]</scope>
    <source>
        <strain evidence="2">zg-886</strain>
    </source>
</reference>
<evidence type="ECO:0000313" key="1">
    <source>
        <dbReference type="EMBL" id="NHM14480.1"/>
    </source>
</evidence>
<name>A0ABX0IIS8_9ACTN</name>
<organism evidence="1 2">
    <name type="scientific">Xiamenia xianingshaonis</name>
    <dbReference type="NCBI Taxonomy" id="2682776"/>
    <lineage>
        <taxon>Bacteria</taxon>
        <taxon>Bacillati</taxon>
        <taxon>Actinomycetota</taxon>
        <taxon>Coriobacteriia</taxon>
        <taxon>Eggerthellales</taxon>
        <taxon>Eggerthellaceae</taxon>
        <taxon>Xiamenia</taxon>
    </lineage>
</organism>
<dbReference type="Proteomes" id="UP000636394">
    <property type="component" value="Unassembled WGS sequence"/>
</dbReference>
<dbReference type="EMBL" id="WPCR01000007">
    <property type="protein sequence ID" value="NHM14480.1"/>
    <property type="molecule type" value="Genomic_DNA"/>
</dbReference>
<proteinExistence type="predicted"/>
<evidence type="ECO:0000313" key="2">
    <source>
        <dbReference type="Proteomes" id="UP000636394"/>
    </source>
</evidence>